<dbReference type="CDD" id="cd02440">
    <property type="entry name" value="AdoMet_MTases"/>
    <property type="match status" value="1"/>
</dbReference>
<dbReference type="GO" id="GO:0008168">
    <property type="term" value="F:methyltransferase activity"/>
    <property type="evidence" value="ECO:0007669"/>
    <property type="project" value="UniProtKB-KW"/>
</dbReference>
<dbReference type="PANTHER" id="PTHR43591:SF105">
    <property type="entry name" value="METHYLTRANSFERASE DOMAIN-CONTAINING PROTEIN-RELATED"/>
    <property type="match status" value="1"/>
</dbReference>
<sequence>HSLLKNPRRTLDVGTGAGTWLLEMASEFPECEFTGISVAPLQSTAVFPPNCRLQSANILEGIPHPNGHFDYVHHRFLVLAMPSTYWESYVNECARVCASGGWIEMFESDFALYEAGPASKKMNIAFAQAFAAQGVITDVPNYISPFMRDAGLVDFSLKEYQIPVGAWGGMIGELFWNNFVAIFNTLRPLLVARLRMTNEEIDQMLVNTHREIQQCRAYLRGLAYTARKR</sequence>
<dbReference type="STRING" id="78915.A0A4P9XRF4"/>
<keyword evidence="2" id="KW-0808">Transferase</keyword>
<dbReference type="Proteomes" id="UP000271241">
    <property type="component" value="Unassembled WGS sequence"/>
</dbReference>
<dbReference type="Pfam" id="PF13649">
    <property type="entry name" value="Methyltransf_25"/>
    <property type="match status" value="1"/>
</dbReference>
<dbReference type="InterPro" id="IPR029063">
    <property type="entry name" value="SAM-dependent_MTases_sf"/>
</dbReference>
<accession>A0A4P9XRF4</accession>
<evidence type="ECO:0000259" key="1">
    <source>
        <dbReference type="Pfam" id="PF13649"/>
    </source>
</evidence>
<evidence type="ECO:0000313" key="3">
    <source>
        <dbReference type="Proteomes" id="UP000271241"/>
    </source>
</evidence>
<dbReference type="PANTHER" id="PTHR43591">
    <property type="entry name" value="METHYLTRANSFERASE"/>
    <property type="match status" value="1"/>
</dbReference>
<dbReference type="OrthoDB" id="2013972at2759"/>
<dbReference type="AlphaFoldDB" id="A0A4P9XRF4"/>
<evidence type="ECO:0000313" key="2">
    <source>
        <dbReference type="EMBL" id="RKP07900.1"/>
    </source>
</evidence>
<dbReference type="Gene3D" id="3.40.50.150">
    <property type="entry name" value="Vaccinia Virus protein VP39"/>
    <property type="match status" value="1"/>
</dbReference>
<reference evidence="3" key="1">
    <citation type="journal article" date="2018" name="Nat. Microbiol.">
        <title>Leveraging single-cell genomics to expand the fungal tree of life.</title>
        <authorList>
            <person name="Ahrendt S.R."/>
            <person name="Quandt C.A."/>
            <person name="Ciobanu D."/>
            <person name="Clum A."/>
            <person name="Salamov A."/>
            <person name="Andreopoulos B."/>
            <person name="Cheng J.F."/>
            <person name="Woyke T."/>
            <person name="Pelin A."/>
            <person name="Henrissat B."/>
            <person name="Reynolds N.K."/>
            <person name="Benny G.L."/>
            <person name="Smith M.E."/>
            <person name="James T.Y."/>
            <person name="Grigoriev I.V."/>
        </authorList>
    </citation>
    <scope>NUCLEOTIDE SEQUENCE [LARGE SCALE GENOMIC DNA]</scope>
    <source>
        <strain evidence="3">RSA 1356</strain>
    </source>
</reference>
<dbReference type="GO" id="GO:0032259">
    <property type="term" value="P:methylation"/>
    <property type="evidence" value="ECO:0007669"/>
    <property type="project" value="UniProtKB-KW"/>
</dbReference>
<feature type="domain" description="Methyltransferase" evidence="1">
    <location>
        <begin position="11"/>
        <end position="101"/>
    </location>
</feature>
<feature type="non-terminal residue" evidence="2">
    <location>
        <position position="1"/>
    </location>
</feature>
<dbReference type="EMBL" id="KZ992659">
    <property type="protein sequence ID" value="RKP07900.1"/>
    <property type="molecule type" value="Genomic_DNA"/>
</dbReference>
<protein>
    <submittedName>
        <fullName evidence="2">S-adenosyl-L-methionine-dependent methyltransferase</fullName>
    </submittedName>
</protein>
<keyword evidence="2" id="KW-0489">Methyltransferase</keyword>
<dbReference type="InterPro" id="IPR041698">
    <property type="entry name" value="Methyltransf_25"/>
</dbReference>
<dbReference type="SUPFAM" id="SSF53335">
    <property type="entry name" value="S-adenosyl-L-methionine-dependent methyltransferases"/>
    <property type="match status" value="1"/>
</dbReference>
<organism evidence="2 3">
    <name type="scientific">Thamnocephalis sphaerospora</name>
    <dbReference type="NCBI Taxonomy" id="78915"/>
    <lineage>
        <taxon>Eukaryota</taxon>
        <taxon>Fungi</taxon>
        <taxon>Fungi incertae sedis</taxon>
        <taxon>Zoopagomycota</taxon>
        <taxon>Zoopagomycotina</taxon>
        <taxon>Zoopagomycetes</taxon>
        <taxon>Zoopagales</taxon>
        <taxon>Sigmoideomycetaceae</taxon>
        <taxon>Thamnocephalis</taxon>
    </lineage>
</organism>
<name>A0A4P9XRF4_9FUNG</name>
<proteinExistence type="predicted"/>
<keyword evidence="3" id="KW-1185">Reference proteome</keyword>
<gene>
    <name evidence="2" type="ORF">THASP1DRAFT_16399</name>
</gene>